<keyword evidence="1" id="KW-0472">Membrane</keyword>
<proteinExistence type="predicted"/>
<evidence type="ECO:0000313" key="2">
    <source>
        <dbReference type="EMBL" id="MCB7387073.1"/>
    </source>
</evidence>
<keyword evidence="3" id="KW-1185">Reference proteome</keyword>
<sequence>MRALTNELFLRFSLETGILDAVNENIEFLSVILLILAVLTCFFGFNIYRAEFSVLVFIAVTLVCCFVMRERTDWGTVTTAFAVLGTAFAFFAFRWHRLGGFVVAGLIAAAAVWTLSRTLWITVAAGLLAGVLVLMFPVIVICLMTSLWGTMVLYGYRSDLSFLNGNGYVPFFIIVAAGFLVQMLVNRRQKLFAKAYPRRLEHWIQERRGTV</sequence>
<protein>
    <recommendedName>
        <fullName evidence="4">DUF4203 domain-containing protein</fullName>
    </recommendedName>
</protein>
<organism evidence="2 3">
    <name type="scientific">Bariatricus massiliensis</name>
    <dbReference type="NCBI Taxonomy" id="1745713"/>
    <lineage>
        <taxon>Bacteria</taxon>
        <taxon>Bacillati</taxon>
        <taxon>Bacillota</taxon>
        <taxon>Clostridia</taxon>
        <taxon>Lachnospirales</taxon>
        <taxon>Lachnospiraceae</taxon>
        <taxon>Bariatricus</taxon>
    </lineage>
</organism>
<keyword evidence="1" id="KW-1133">Transmembrane helix</keyword>
<evidence type="ECO:0000256" key="1">
    <source>
        <dbReference type="SAM" id="Phobius"/>
    </source>
</evidence>
<feature type="transmembrane region" description="Helical" evidence="1">
    <location>
        <begin position="99"/>
        <end position="116"/>
    </location>
</feature>
<feature type="transmembrane region" description="Helical" evidence="1">
    <location>
        <begin position="28"/>
        <end position="46"/>
    </location>
</feature>
<dbReference type="RefSeq" id="WP_066733689.1">
    <property type="nucleotide sequence ID" value="NZ_JAJCIQ010000003.1"/>
</dbReference>
<evidence type="ECO:0008006" key="4">
    <source>
        <dbReference type="Google" id="ProtNLM"/>
    </source>
</evidence>
<keyword evidence="1" id="KW-0812">Transmembrane</keyword>
<accession>A0ABS8DF79</accession>
<feature type="transmembrane region" description="Helical" evidence="1">
    <location>
        <begin position="75"/>
        <end position="93"/>
    </location>
</feature>
<gene>
    <name evidence="2" type="ORF">LIZ65_07200</name>
</gene>
<evidence type="ECO:0000313" key="3">
    <source>
        <dbReference type="Proteomes" id="UP001299546"/>
    </source>
</evidence>
<name>A0ABS8DF79_9FIRM</name>
<feature type="transmembrane region" description="Helical" evidence="1">
    <location>
        <begin position="123"/>
        <end position="148"/>
    </location>
</feature>
<feature type="transmembrane region" description="Helical" evidence="1">
    <location>
        <begin position="168"/>
        <end position="185"/>
    </location>
</feature>
<dbReference type="EMBL" id="JAJCIS010000003">
    <property type="protein sequence ID" value="MCB7387073.1"/>
    <property type="molecule type" value="Genomic_DNA"/>
</dbReference>
<feature type="transmembrane region" description="Helical" evidence="1">
    <location>
        <begin position="52"/>
        <end position="68"/>
    </location>
</feature>
<comment type="caution">
    <text evidence="2">The sequence shown here is derived from an EMBL/GenBank/DDBJ whole genome shotgun (WGS) entry which is preliminary data.</text>
</comment>
<dbReference type="Proteomes" id="UP001299546">
    <property type="component" value="Unassembled WGS sequence"/>
</dbReference>
<reference evidence="2 3" key="1">
    <citation type="submission" date="2021-10" db="EMBL/GenBank/DDBJ databases">
        <title>Collection of gut derived symbiotic bacterial strains cultured from healthy donors.</title>
        <authorList>
            <person name="Lin H."/>
            <person name="Littmann E."/>
            <person name="Kohout C."/>
            <person name="Pamer E.G."/>
        </authorList>
    </citation>
    <scope>NUCLEOTIDE SEQUENCE [LARGE SCALE GENOMIC DNA]</scope>
    <source>
        <strain evidence="2 3">DFI.1.165</strain>
    </source>
</reference>